<comment type="caution">
    <text evidence="1">The sequence shown here is derived from an EMBL/GenBank/DDBJ whole genome shotgun (WGS) entry which is preliminary data.</text>
</comment>
<organism evidence="1 2">
    <name type="scientific">Xenoophorus captivus</name>
    <dbReference type="NCBI Taxonomy" id="1517983"/>
    <lineage>
        <taxon>Eukaryota</taxon>
        <taxon>Metazoa</taxon>
        <taxon>Chordata</taxon>
        <taxon>Craniata</taxon>
        <taxon>Vertebrata</taxon>
        <taxon>Euteleostomi</taxon>
        <taxon>Actinopterygii</taxon>
        <taxon>Neopterygii</taxon>
        <taxon>Teleostei</taxon>
        <taxon>Neoteleostei</taxon>
        <taxon>Acanthomorphata</taxon>
        <taxon>Ovalentaria</taxon>
        <taxon>Atherinomorphae</taxon>
        <taxon>Cyprinodontiformes</taxon>
        <taxon>Goodeidae</taxon>
        <taxon>Xenoophorus</taxon>
    </lineage>
</organism>
<protein>
    <submittedName>
        <fullName evidence="1">Uncharacterized protein</fullName>
    </submittedName>
</protein>
<dbReference type="Proteomes" id="UP001434883">
    <property type="component" value="Unassembled WGS sequence"/>
</dbReference>
<reference evidence="1 2" key="1">
    <citation type="submission" date="2021-06" db="EMBL/GenBank/DDBJ databases">
        <authorList>
            <person name="Palmer J.M."/>
        </authorList>
    </citation>
    <scope>NUCLEOTIDE SEQUENCE [LARGE SCALE GENOMIC DNA]</scope>
    <source>
        <strain evidence="1 2">XC_2019</strain>
        <tissue evidence="1">Muscle</tissue>
    </source>
</reference>
<name>A0ABV0QA50_9TELE</name>
<proteinExistence type="predicted"/>
<evidence type="ECO:0000313" key="1">
    <source>
        <dbReference type="EMBL" id="MEQ2192675.1"/>
    </source>
</evidence>
<evidence type="ECO:0000313" key="2">
    <source>
        <dbReference type="Proteomes" id="UP001434883"/>
    </source>
</evidence>
<accession>A0ABV0QA50</accession>
<dbReference type="EMBL" id="JAHRIN010003172">
    <property type="protein sequence ID" value="MEQ2192675.1"/>
    <property type="molecule type" value="Genomic_DNA"/>
</dbReference>
<gene>
    <name evidence="1" type="ORF">XENOCAPTIV_015323</name>
</gene>
<sequence>MSERTFFSCNREECNSAVDSSTPGVCWMKKSCLTATTRCSHKQNQKAHTLSFISNILLTFSFQWTFCPPYNTE</sequence>
<keyword evidence="2" id="KW-1185">Reference proteome</keyword>